<feature type="transmembrane region" description="Helical" evidence="4">
    <location>
        <begin position="339"/>
        <end position="362"/>
    </location>
</feature>
<dbReference type="InterPro" id="IPR004995">
    <property type="entry name" value="Spore_Ger"/>
</dbReference>
<evidence type="ECO:0000256" key="1">
    <source>
        <dbReference type="ARBA" id="ARBA00005278"/>
    </source>
</evidence>
<evidence type="ECO:0000313" key="6">
    <source>
        <dbReference type="Proteomes" id="UP001597079"/>
    </source>
</evidence>
<keyword evidence="6" id="KW-1185">Reference proteome</keyword>
<feature type="compositionally biased region" description="Acidic residues" evidence="3">
    <location>
        <begin position="30"/>
        <end position="40"/>
    </location>
</feature>
<dbReference type="PANTHER" id="PTHR22550:SF5">
    <property type="entry name" value="LEUCINE ZIPPER PROTEIN 4"/>
    <property type="match status" value="1"/>
</dbReference>
<keyword evidence="4" id="KW-0812">Transmembrane</keyword>
<evidence type="ECO:0000313" key="5">
    <source>
        <dbReference type="EMBL" id="MFD1678202.1"/>
    </source>
</evidence>
<feature type="transmembrane region" description="Helical" evidence="4">
    <location>
        <begin position="383"/>
        <end position="402"/>
    </location>
</feature>
<feature type="transmembrane region" description="Helical" evidence="4">
    <location>
        <begin position="447"/>
        <end position="466"/>
    </location>
</feature>
<feature type="transmembrane region" description="Helical" evidence="4">
    <location>
        <begin position="472"/>
        <end position="493"/>
    </location>
</feature>
<feature type="region of interest" description="Disordered" evidence="3">
    <location>
        <begin position="30"/>
        <end position="53"/>
    </location>
</feature>
<keyword evidence="2 4" id="KW-0472">Membrane</keyword>
<dbReference type="Pfam" id="PF03323">
    <property type="entry name" value="GerA"/>
    <property type="match status" value="1"/>
</dbReference>
<dbReference type="EMBL" id="JBHUCX010000102">
    <property type="protein sequence ID" value="MFD1678202.1"/>
    <property type="molecule type" value="Genomic_DNA"/>
</dbReference>
<sequence length="605" mass="67405">MRSKAGTWLKRLLVVDETVLEKQFTLVDDESDTSYDDTEEANPTPEEIDFDTRENKEELRRPMTMKQFLKKGEELYDEAVRKAHDGQDEELPVDLEEMKARLKRFFHLPKNKDIIVRDFSVGVETERPWQGIAVFVDGMADKNVINNAILQPLMLLAHIGEESPKRQLDHLSETLLPGNQSSIVEKWGEVVAAVLTGSTVVMLDGCNGALVIETKGWEHRNVGAAQTENVVRGSHDAFTESFRANTGLVRARLRSEHLVTEMFSVGNLARTDIGLMYVHGLTNPRLVREVRRRINAIDVDVVMDSGEFEQFLEDRPSMLIPQLLATERPDRIAAALAEGYVAIFVGNNPYVLIAPVVLWSMVHSPEDSNLRFPIGTFVRGIRWIAVFVSLLLPALYVAVTNYHPEMLPTDLMLAIAGSREQVPFPVIIEILLMEFAIELIREAGIRIPSVIGPTIGIVGALIIGQAAVQAGIISPLLVIVVSATALASFTIPNYGLSMAIRITRFIFLIGAGFFGFYGIAILFCVYIVRLSMQKSFGVPLLAPLAPSSPSSRDVILRGPTFAMNKRPTFLQPLRSWRQQPMTRPWSAHTQQREGRSSATKGGKQK</sequence>
<gene>
    <name evidence="5" type="ORF">ACFSB2_26395</name>
</gene>
<dbReference type="RefSeq" id="WP_377946232.1">
    <property type="nucleotide sequence ID" value="NZ_JBHUCX010000102.1"/>
</dbReference>
<dbReference type="Proteomes" id="UP001597079">
    <property type="component" value="Unassembled WGS sequence"/>
</dbReference>
<reference evidence="6" key="1">
    <citation type="journal article" date="2019" name="Int. J. Syst. Evol. Microbiol.">
        <title>The Global Catalogue of Microorganisms (GCM) 10K type strain sequencing project: providing services to taxonomists for standard genome sequencing and annotation.</title>
        <authorList>
            <consortium name="The Broad Institute Genomics Platform"/>
            <consortium name="The Broad Institute Genome Sequencing Center for Infectious Disease"/>
            <person name="Wu L."/>
            <person name="Ma J."/>
        </authorList>
    </citation>
    <scope>NUCLEOTIDE SEQUENCE [LARGE SCALE GENOMIC DNA]</scope>
    <source>
        <strain evidence="6">CGMCC 1.12286</strain>
    </source>
</reference>
<accession>A0ABW4JTK1</accession>
<feature type="transmembrane region" description="Helical" evidence="4">
    <location>
        <begin position="505"/>
        <end position="528"/>
    </location>
</feature>
<protein>
    <submittedName>
        <fullName evidence="5">Spore germination protein</fullName>
    </submittedName>
</protein>
<organism evidence="5 6">
    <name type="scientific">Alicyclobacillus fodiniaquatilis</name>
    <dbReference type="NCBI Taxonomy" id="1661150"/>
    <lineage>
        <taxon>Bacteria</taxon>
        <taxon>Bacillati</taxon>
        <taxon>Bacillota</taxon>
        <taxon>Bacilli</taxon>
        <taxon>Bacillales</taxon>
        <taxon>Alicyclobacillaceae</taxon>
        <taxon>Alicyclobacillus</taxon>
    </lineage>
</organism>
<evidence type="ECO:0000256" key="3">
    <source>
        <dbReference type="SAM" id="MobiDB-lite"/>
    </source>
</evidence>
<evidence type="ECO:0000256" key="4">
    <source>
        <dbReference type="SAM" id="Phobius"/>
    </source>
</evidence>
<proteinExistence type="inferred from homology"/>
<dbReference type="PANTHER" id="PTHR22550">
    <property type="entry name" value="SPORE GERMINATION PROTEIN"/>
    <property type="match status" value="1"/>
</dbReference>
<feature type="region of interest" description="Disordered" evidence="3">
    <location>
        <begin position="578"/>
        <end position="605"/>
    </location>
</feature>
<keyword evidence="4" id="KW-1133">Transmembrane helix</keyword>
<comment type="caution">
    <text evidence="5">The sequence shown here is derived from an EMBL/GenBank/DDBJ whole genome shotgun (WGS) entry which is preliminary data.</text>
</comment>
<name>A0ABW4JTK1_9BACL</name>
<dbReference type="InterPro" id="IPR050768">
    <property type="entry name" value="UPF0353/GerABKA_families"/>
</dbReference>
<comment type="similarity">
    <text evidence="1">Belongs to the GerABKA family.</text>
</comment>
<evidence type="ECO:0000256" key="2">
    <source>
        <dbReference type="ARBA" id="ARBA00023136"/>
    </source>
</evidence>